<dbReference type="GO" id="GO:0016787">
    <property type="term" value="F:hydrolase activity"/>
    <property type="evidence" value="ECO:0007669"/>
    <property type="project" value="InterPro"/>
</dbReference>
<dbReference type="InterPro" id="IPR051693">
    <property type="entry name" value="UPF0046_metallophosphoest"/>
</dbReference>
<dbReference type="PANTHER" id="PTHR12905">
    <property type="entry name" value="METALLOPHOSPHOESTERASE"/>
    <property type="match status" value="1"/>
</dbReference>
<organism evidence="3 4">
    <name type="scientific">Orbilia blumenaviensis</name>
    <dbReference type="NCBI Taxonomy" id="1796055"/>
    <lineage>
        <taxon>Eukaryota</taxon>
        <taxon>Fungi</taxon>
        <taxon>Dikarya</taxon>
        <taxon>Ascomycota</taxon>
        <taxon>Pezizomycotina</taxon>
        <taxon>Orbiliomycetes</taxon>
        <taxon>Orbiliales</taxon>
        <taxon>Orbiliaceae</taxon>
        <taxon>Orbilia</taxon>
    </lineage>
</organism>
<feature type="compositionally biased region" description="Polar residues" evidence="1">
    <location>
        <begin position="135"/>
        <end position="151"/>
    </location>
</feature>
<dbReference type="EMBL" id="JAVHNS010000005">
    <property type="protein sequence ID" value="KAK6353883.1"/>
    <property type="molecule type" value="Genomic_DNA"/>
</dbReference>
<feature type="compositionally biased region" description="Basic and acidic residues" evidence="1">
    <location>
        <begin position="123"/>
        <end position="133"/>
    </location>
</feature>
<feature type="domain" description="Calcineurin-like phosphoesterase" evidence="2">
    <location>
        <begin position="195"/>
        <end position="418"/>
    </location>
</feature>
<gene>
    <name evidence="3" type="ORF">TWF730_008306</name>
</gene>
<comment type="caution">
    <text evidence="3">The sequence shown here is derived from an EMBL/GenBank/DDBJ whole genome shotgun (WGS) entry which is preliminary data.</text>
</comment>
<dbReference type="Gene3D" id="3.60.21.10">
    <property type="match status" value="1"/>
</dbReference>
<evidence type="ECO:0000313" key="4">
    <source>
        <dbReference type="Proteomes" id="UP001373714"/>
    </source>
</evidence>
<dbReference type="PANTHER" id="PTHR12905:SF0">
    <property type="entry name" value="CALCINEURIN-LIKE PHOSPHOESTERASE DOMAIN-CONTAINING PROTEIN"/>
    <property type="match status" value="1"/>
</dbReference>
<sequence length="497" mass="55026">MPAAKKPRRTNNRINVLTADVRKPTTTTSDLVEPEQVHQPRHCRVQLPAPAVTSPRRGKAEKADTQPKVVTCTIATRSAVRDGRLALVEATNNLNIPRLRRRKQIIDSGENTKPTDPDVLESEELKELEKPADEQPSNPTESLKSTTKNTTEQVKTIQNGIKILSLKEGVTTSVEKRVILGKNTAENPIAVKTSFLLVSDTHDVQPRSSEFKDSPFRDPFPRTDVFIHAGDMTQQSSLSALKTVISWIERVPAELKILIAGNHDTCLDIYKTPANDPSDPDAGSDTEGERDNAKMECRKYLKSELMNTKGIFYLEHEVKTFNLKNGASLTVFASPYTPRGPRPHHSGAFRYNSDVNFWQRFSKTGVLGNKKIDVTVLHGPAFGILDTTSHGKDVGCMHLREFLKHIRPLMNVCGHIHEAAGVKIIEWDNNEKKDVEIRMGEEDGAIFTDARAATKEVTRGGNTLFVNASLVGWGSSSYAEAARSPYVVELDLPLAAV</sequence>
<dbReference type="InterPro" id="IPR004843">
    <property type="entry name" value="Calcineurin-like_PHP"/>
</dbReference>
<dbReference type="SUPFAM" id="SSF56300">
    <property type="entry name" value="Metallo-dependent phosphatases"/>
    <property type="match status" value="1"/>
</dbReference>
<proteinExistence type="predicted"/>
<name>A0AAV9V298_9PEZI</name>
<evidence type="ECO:0000256" key="1">
    <source>
        <dbReference type="SAM" id="MobiDB-lite"/>
    </source>
</evidence>
<evidence type="ECO:0000313" key="3">
    <source>
        <dbReference type="EMBL" id="KAK6353883.1"/>
    </source>
</evidence>
<keyword evidence="4" id="KW-1185">Reference proteome</keyword>
<feature type="region of interest" description="Disordered" evidence="1">
    <location>
        <begin position="271"/>
        <end position="292"/>
    </location>
</feature>
<feature type="region of interest" description="Disordered" evidence="1">
    <location>
        <begin position="105"/>
        <end position="151"/>
    </location>
</feature>
<evidence type="ECO:0000259" key="2">
    <source>
        <dbReference type="Pfam" id="PF00149"/>
    </source>
</evidence>
<reference evidence="3 4" key="1">
    <citation type="submission" date="2019-10" db="EMBL/GenBank/DDBJ databases">
        <authorList>
            <person name="Palmer J.M."/>
        </authorList>
    </citation>
    <scope>NUCLEOTIDE SEQUENCE [LARGE SCALE GENOMIC DNA]</scope>
    <source>
        <strain evidence="3 4">TWF730</strain>
    </source>
</reference>
<dbReference type="InterPro" id="IPR029052">
    <property type="entry name" value="Metallo-depent_PP-like"/>
</dbReference>
<dbReference type="Proteomes" id="UP001373714">
    <property type="component" value="Unassembled WGS sequence"/>
</dbReference>
<dbReference type="AlphaFoldDB" id="A0AAV9V298"/>
<protein>
    <recommendedName>
        <fullName evidence="2">Calcineurin-like phosphoesterase domain-containing protein</fullName>
    </recommendedName>
</protein>
<dbReference type="Pfam" id="PF00149">
    <property type="entry name" value="Metallophos"/>
    <property type="match status" value="1"/>
</dbReference>
<accession>A0AAV9V298</accession>